<dbReference type="InterPro" id="IPR002931">
    <property type="entry name" value="Transglutaminase-like"/>
</dbReference>
<dbReference type="RefSeq" id="WP_036102966.1">
    <property type="nucleotide sequence ID" value="NZ_JAJA02000001.1"/>
</dbReference>
<protein>
    <submittedName>
        <fullName evidence="4">Transglutaminase-like enzyme</fullName>
    </submittedName>
</protein>
<dbReference type="InterPro" id="IPR038765">
    <property type="entry name" value="Papain-like_cys_pep_sf"/>
</dbReference>
<proteinExistence type="predicted"/>
<gene>
    <name evidence="4" type="ORF">AZ78_0658</name>
</gene>
<comment type="caution">
    <text evidence="4">The sequence shown here is derived from an EMBL/GenBank/DDBJ whole genome shotgun (WGS) entry which is preliminary data.</text>
</comment>
<dbReference type="SUPFAM" id="SSF54001">
    <property type="entry name" value="Cysteine proteinases"/>
    <property type="match status" value="1"/>
</dbReference>
<evidence type="ECO:0000313" key="4">
    <source>
        <dbReference type="EMBL" id="KWS03112.1"/>
    </source>
</evidence>
<feature type="chain" id="PRO_5007178042" evidence="1">
    <location>
        <begin position="24"/>
        <end position="645"/>
    </location>
</feature>
<evidence type="ECO:0000256" key="1">
    <source>
        <dbReference type="SAM" id="SignalP"/>
    </source>
</evidence>
<evidence type="ECO:0000259" key="2">
    <source>
        <dbReference type="Pfam" id="PF01841"/>
    </source>
</evidence>
<feature type="domain" description="Transglutaminase-like" evidence="2">
    <location>
        <begin position="282"/>
        <end position="357"/>
    </location>
</feature>
<dbReference type="InterPro" id="IPR024618">
    <property type="entry name" value="DUF3857"/>
</dbReference>
<keyword evidence="5" id="KW-1185">Reference proteome</keyword>
<dbReference type="Gene3D" id="3.10.620.30">
    <property type="match status" value="1"/>
</dbReference>
<sequence length="645" mass="69695">MRIAMQRLSAAVCLALVGGAAFAQSAPPDRAAAAAPAASATPAAAVASDDPIRRERSYLSYTVQADGSYVEQHETAFKVLDERAIEYAKHESIGYSASIQTLDVVEAYTRKADGRRIDVPKSNFQVETNDGREGGGPAFSDVATTSLVFPDVAVGDTVVLNYRLVGKKAMFDGHFSDITSFSDNAYMGDLRIKIDLPAGLWTQQQTFGKLKQVRDETVGGRHIVEWTYQNLSPVKRESDPATIFDLERYNGYALSTFRSYGDIAKAYGERALPKAVPTARVRKLADEIAAGKTDQRAVAQALYEWVSTNINYAGNCIGLGAVVPRDQEFVLDNRIGDCKDHATLLQALFAAKGIEATQALINAGNVYTLPKVPVASSVNHVLNYLPGLDLYVDATAKGIPFGELPAQIAGKPVLRVDRPELKASTPGFVKLHNRQRMDTRLTVLEDGSMKGTVEVELSGMPAISMRASLRELSADDAKDMIKNVFKRGGLQAEGSFTQDDPKPLRGEHRYRAQFEVKQALPVPGAFALGPSFFSPMPVSALVGSGTAEIAKDEGDGTCGGGRSEETYRIEFPATMKVIAVPPNLSLESGGSRYTATYTLKGNVLEASRVIEDATLGPVCTAEYNRAYQAFAKKVLPNLKAQLVYQ</sequence>
<dbReference type="Proteomes" id="UP000023435">
    <property type="component" value="Unassembled WGS sequence"/>
</dbReference>
<dbReference type="Pfam" id="PF12969">
    <property type="entry name" value="DUF3857"/>
    <property type="match status" value="1"/>
</dbReference>
<name>A0A125MMD8_9GAMM</name>
<organism evidence="4 5">
    <name type="scientific">Lysobacter capsici AZ78</name>
    <dbReference type="NCBI Taxonomy" id="1444315"/>
    <lineage>
        <taxon>Bacteria</taxon>
        <taxon>Pseudomonadati</taxon>
        <taxon>Pseudomonadota</taxon>
        <taxon>Gammaproteobacteria</taxon>
        <taxon>Lysobacterales</taxon>
        <taxon>Lysobacteraceae</taxon>
        <taxon>Lysobacter</taxon>
    </lineage>
</organism>
<reference evidence="4 5" key="1">
    <citation type="journal article" date="2014" name="Genome Announc.">
        <title>Draft Genome Sequence of Lysobacter capsici AZ78, a Bacterium Antagonistic to Plant-Pathogenic Oomycetes.</title>
        <authorList>
            <person name="Puopolo G."/>
            <person name="Sonego P."/>
            <person name="Engelen K."/>
            <person name="Pertot I."/>
        </authorList>
    </citation>
    <scope>NUCLEOTIDE SEQUENCE [LARGE SCALE GENOMIC DNA]</scope>
    <source>
        <strain evidence="4 5">AZ78</strain>
    </source>
</reference>
<dbReference type="AlphaFoldDB" id="A0A125MMD8"/>
<accession>A0A125MMD8</accession>
<evidence type="ECO:0000313" key="5">
    <source>
        <dbReference type="Proteomes" id="UP000023435"/>
    </source>
</evidence>
<dbReference type="Pfam" id="PF01841">
    <property type="entry name" value="Transglut_core"/>
    <property type="match status" value="1"/>
</dbReference>
<dbReference type="EMBL" id="JAJA02000001">
    <property type="protein sequence ID" value="KWS03112.1"/>
    <property type="molecule type" value="Genomic_DNA"/>
</dbReference>
<keyword evidence="1" id="KW-0732">Signal</keyword>
<evidence type="ECO:0000259" key="3">
    <source>
        <dbReference type="Pfam" id="PF12969"/>
    </source>
</evidence>
<dbReference type="OrthoDB" id="103430at2"/>
<feature type="signal peptide" evidence="1">
    <location>
        <begin position="1"/>
        <end position="23"/>
    </location>
</feature>
<feature type="domain" description="DUF3857" evidence="3">
    <location>
        <begin position="65"/>
        <end position="234"/>
    </location>
</feature>
<dbReference type="Gene3D" id="2.60.40.3140">
    <property type="match status" value="1"/>
</dbReference>